<evidence type="ECO:0000256" key="3">
    <source>
        <dbReference type="ARBA" id="ARBA00022679"/>
    </source>
</evidence>
<reference evidence="10" key="1">
    <citation type="submission" date="2016-10" db="EMBL/GenBank/DDBJ databases">
        <authorList>
            <person name="Varghese N."/>
            <person name="Submissions S."/>
        </authorList>
    </citation>
    <scope>NUCLEOTIDE SEQUENCE [LARGE SCALE GENOMIC DNA]</scope>
    <source>
        <strain evidence="10">DSM 45413</strain>
    </source>
</reference>
<dbReference type="Proteomes" id="UP000198960">
    <property type="component" value="Unassembled WGS sequence"/>
</dbReference>
<feature type="transmembrane region" description="Helical" evidence="8">
    <location>
        <begin position="110"/>
        <end position="129"/>
    </location>
</feature>
<feature type="transmembrane region" description="Helical" evidence="8">
    <location>
        <begin position="80"/>
        <end position="98"/>
    </location>
</feature>
<comment type="similarity">
    <text evidence="7">Belongs to the MptA/B family.</text>
</comment>
<feature type="transmembrane region" description="Helical" evidence="8">
    <location>
        <begin position="31"/>
        <end position="48"/>
    </location>
</feature>
<evidence type="ECO:0000313" key="10">
    <source>
        <dbReference type="Proteomes" id="UP000198960"/>
    </source>
</evidence>
<evidence type="ECO:0000313" key="9">
    <source>
        <dbReference type="EMBL" id="SEO69805.1"/>
    </source>
</evidence>
<evidence type="ECO:0000256" key="2">
    <source>
        <dbReference type="ARBA" id="ARBA00022676"/>
    </source>
</evidence>
<comment type="subcellular location">
    <subcellularLocation>
        <location evidence="1">Membrane</location>
        <topology evidence="1">Multi-pass membrane protein</topology>
    </subcellularLocation>
</comment>
<feature type="transmembrane region" description="Helical" evidence="8">
    <location>
        <begin position="401"/>
        <end position="419"/>
    </location>
</feature>
<dbReference type="Pfam" id="PF26314">
    <property type="entry name" value="MptA_B_family"/>
    <property type="match status" value="1"/>
</dbReference>
<proteinExistence type="inferred from homology"/>
<feature type="transmembrane region" description="Helical" evidence="8">
    <location>
        <begin position="201"/>
        <end position="222"/>
    </location>
</feature>
<dbReference type="AlphaFoldDB" id="A0A1H8RTY3"/>
<sequence length="508" mass="53273">MTSDVRRLDRVLSRLHAVGSATVDPGRRKRAVLAAAVAGTLATTYLALAGTSVGRNVAAEDLWFFQVEAITRTALGARPALVLCGLALVLLGAAWLLLGWAVRHGAGTRTVVSLGALWSAPLAIGIPLFSPDAYIYTAVASSIQHGVDPFLDGPEAAGDVRGIRGGEQIWLENPSPYSPPFVRLLDLLAKVFHEDVRSVVVALRVLTVLAWIGLAVLAARIARLQGFDPTRTLWLVVANPLFLLHGVSGAHNDALMLVLLLAGVWLAMLRRPYLAVVLCAVGAGVKVIALAAVAVIAIDAAWRMPTLRERLRVLVSIGGTGLAVFVVAVTACGYGWTFLGNLDVPGLANEPLSPPTALANLISHSDPPLDAVRAVALAAGALICLWLLTRVPEWGLVRPTAWILVTIVLTGSVVWPWYFMWPVLLLALTGIRVDRWLAIGASLGSVYLALPGGEGTLGYLSRPLADALVVGGLAGAGAVALWVRRRRPAVGAVTPVPSHAGGAALPGT</sequence>
<feature type="transmembrane region" description="Helical" evidence="8">
    <location>
        <begin position="273"/>
        <end position="301"/>
    </location>
</feature>
<evidence type="ECO:0000256" key="5">
    <source>
        <dbReference type="ARBA" id="ARBA00022989"/>
    </source>
</evidence>
<feature type="transmembrane region" description="Helical" evidence="8">
    <location>
        <begin position="371"/>
        <end position="389"/>
    </location>
</feature>
<dbReference type="InterPro" id="IPR049829">
    <property type="entry name" value="MptA/B-like"/>
</dbReference>
<keyword evidence="2 9" id="KW-0328">Glycosyltransferase</keyword>
<organism evidence="9 10">
    <name type="scientific">Trujillonella endophytica</name>
    <dbReference type="NCBI Taxonomy" id="673521"/>
    <lineage>
        <taxon>Bacteria</taxon>
        <taxon>Bacillati</taxon>
        <taxon>Actinomycetota</taxon>
        <taxon>Actinomycetes</taxon>
        <taxon>Geodermatophilales</taxon>
        <taxon>Geodermatophilaceae</taxon>
        <taxon>Trujillonella</taxon>
    </lineage>
</organism>
<dbReference type="OrthoDB" id="5242303at2"/>
<evidence type="ECO:0000256" key="7">
    <source>
        <dbReference type="ARBA" id="ARBA00043987"/>
    </source>
</evidence>
<feature type="transmembrane region" description="Helical" evidence="8">
    <location>
        <begin position="234"/>
        <end position="267"/>
    </location>
</feature>
<dbReference type="STRING" id="673521.SAMN05660991_01331"/>
<keyword evidence="4 8" id="KW-0812">Transmembrane</keyword>
<dbReference type="RefSeq" id="WP_091941362.1">
    <property type="nucleotide sequence ID" value="NZ_FOEE01000003.1"/>
</dbReference>
<protein>
    <submittedName>
        <fullName evidence="9">Alpha-1,6-mannosyltransferase</fullName>
    </submittedName>
</protein>
<gene>
    <name evidence="9" type="ORF">SAMN05660991_01331</name>
</gene>
<dbReference type="EMBL" id="FOEE01000003">
    <property type="protein sequence ID" value="SEO69805.1"/>
    <property type="molecule type" value="Genomic_DNA"/>
</dbReference>
<evidence type="ECO:0000256" key="1">
    <source>
        <dbReference type="ARBA" id="ARBA00004141"/>
    </source>
</evidence>
<keyword evidence="10" id="KW-1185">Reference proteome</keyword>
<name>A0A1H8RTY3_9ACTN</name>
<evidence type="ECO:0000256" key="4">
    <source>
        <dbReference type="ARBA" id="ARBA00022692"/>
    </source>
</evidence>
<keyword evidence="3 9" id="KW-0808">Transferase</keyword>
<dbReference type="GO" id="GO:0016020">
    <property type="term" value="C:membrane"/>
    <property type="evidence" value="ECO:0007669"/>
    <property type="project" value="UniProtKB-SubCell"/>
</dbReference>
<dbReference type="GO" id="GO:0016757">
    <property type="term" value="F:glycosyltransferase activity"/>
    <property type="evidence" value="ECO:0007669"/>
    <property type="project" value="UniProtKB-KW"/>
</dbReference>
<keyword evidence="6 8" id="KW-0472">Membrane</keyword>
<dbReference type="NCBIfam" id="NF038066">
    <property type="entry name" value="MptB"/>
    <property type="match status" value="1"/>
</dbReference>
<feature type="transmembrane region" description="Helical" evidence="8">
    <location>
        <begin position="464"/>
        <end position="483"/>
    </location>
</feature>
<evidence type="ECO:0000256" key="6">
    <source>
        <dbReference type="ARBA" id="ARBA00023136"/>
    </source>
</evidence>
<keyword evidence="5 8" id="KW-1133">Transmembrane helix</keyword>
<evidence type="ECO:0000256" key="8">
    <source>
        <dbReference type="SAM" id="Phobius"/>
    </source>
</evidence>
<feature type="transmembrane region" description="Helical" evidence="8">
    <location>
        <begin position="313"/>
        <end position="336"/>
    </location>
</feature>
<accession>A0A1H8RTY3</accession>